<sequence length="434" mass="47419">MELLSMGTCFSSVGCLGKSSAAKGLEWATIEGSPIDANQIDHRTEQHPGEVTLGGKTMQFGVVGFRGFYPDEPYKENQDKFAVVLPSEWDDQSTAMFGVFDGHGSMGDKCADFAMKQMSSRLPVALKGKTSISSDVRECKSATKSCFVGINQDLHKHPRVDDTLSGTTAICVVAVSGDDGSRRLMSANVGDSRAIIVFKDSNGNFKFKPLSVDQTPYRQDERIRIREAGGRVLNVNQLEGHEPIHDNWNVNLGNEVDEYGDPPRVWRQDQKAPGTAFTRSIGDSVAEELGVFAEPEFDVHAVDDNDMLLIVASDGVWEFLTNETVKSLALSASSCQDAAIILWQQSFKEWTSKEYRTDDITVIVVDLNDTYASKRNVSESTAVVVTKTAGTSAELGSMSTQQHKGQSRRGSTKMEVNTGSFAKETNASRRGSLQ</sequence>
<evidence type="ECO:0000256" key="6">
    <source>
        <dbReference type="SAM" id="MobiDB-lite"/>
    </source>
</evidence>
<dbReference type="GO" id="GO:0016020">
    <property type="term" value="C:membrane"/>
    <property type="evidence" value="ECO:0007669"/>
    <property type="project" value="UniProtKB-SubCell"/>
</dbReference>
<evidence type="ECO:0000256" key="2">
    <source>
        <dbReference type="ARBA" id="ARBA00022723"/>
    </source>
</evidence>
<proteinExistence type="inferred from homology"/>
<dbReference type="Gene3D" id="3.60.40.10">
    <property type="entry name" value="PPM-type phosphatase domain"/>
    <property type="match status" value="1"/>
</dbReference>
<evidence type="ECO:0000259" key="7">
    <source>
        <dbReference type="PROSITE" id="PS51746"/>
    </source>
</evidence>
<dbReference type="AlphaFoldDB" id="A0A7S2CTS1"/>
<dbReference type="GO" id="GO:0046872">
    <property type="term" value="F:metal ion binding"/>
    <property type="evidence" value="ECO:0007669"/>
    <property type="project" value="UniProtKB-KW"/>
</dbReference>
<gene>
    <name evidence="8" type="ORF">DSPE1174_LOCUS17120</name>
</gene>
<keyword evidence="4 5" id="KW-0904">Protein phosphatase</keyword>
<name>A0A7S2CTS1_9STRA</name>
<dbReference type="InterPro" id="IPR015655">
    <property type="entry name" value="PP2C"/>
</dbReference>
<reference evidence="8" key="1">
    <citation type="submission" date="2021-01" db="EMBL/GenBank/DDBJ databases">
        <authorList>
            <person name="Corre E."/>
            <person name="Pelletier E."/>
            <person name="Niang G."/>
            <person name="Scheremetjew M."/>
            <person name="Finn R."/>
            <person name="Kale V."/>
            <person name="Holt S."/>
            <person name="Cochrane G."/>
            <person name="Meng A."/>
            <person name="Brown T."/>
            <person name="Cohen L."/>
        </authorList>
    </citation>
    <scope>NUCLEOTIDE SEQUENCE</scope>
    <source>
        <strain evidence="8">CCMP1381</strain>
    </source>
</reference>
<evidence type="ECO:0000256" key="5">
    <source>
        <dbReference type="RuleBase" id="RU003465"/>
    </source>
</evidence>
<organism evidence="8">
    <name type="scientific">Octactis speculum</name>
    <dbReference type="NCBI Taxonomy" id="3111310"/>
    <lineage>
        <taxon>Eukaryota</taxon>
        <taxon>Sar</taxon>
        <taxon>Stramenopiles</taxon>
        <taxon>Ochrophyta</taxon>
        <taxon>Dictyochophyceae</taxon>
        <taxon>Dictyochales</taxon>
        <taxon>Dictyochaceae</taxon>
        <taxon>Octactis</taxon>
    </lineage>
</organism>
<evidence type="ECO:0000256" key="4">
    <source>
        <dbReference type="ARBA" id="ARBA00022912"/>
    </source>
</evidence>
<dbReference type="InterPro" id="IPR000222">
    <property type="entry name" value="PP2C_BS"/>
</dbReference>
<feature type="compositionally biased region" description="Polar residues" evidence="6">
    <location>
        <begin position="414"/>
        <end position="434"/>
    </location>
</feature>
<evidence type="ECO:0000256" key="3">
    <source>
        <dbReference type="ARBA" id="ARBA00022801"/>
    </source>
</evidence>
<dbReference type="Pfam" id="PF00481">
    <property type="entry name" value="PP2C"/>
    <property type="match status" value="1"/>
</dbReference>
<dbReference type="InterPro" id="IPR001932">
    <property type="entry name" value="PPM-type_phosphatase-like_dom"/>
</dbReference>
<dbReference type="PANTHER" id="PTHR47992">
    <property type="entry name" value="PROTEIN PHOSPHATASE"/>
    <property type="match status" value="1"/>
</dbReference>
<protein>
    <recommendedName>
        <fullName evidence="7">PPM-type phosphatase domain-containing protein</fullName>
    </recommendedName>
</protein>
<dbReference type="GO" id="GO:0004722">
    <property type="term" value="F:protein serine/threonine phosphatase activity"/>
    <property type="evidence" value="ECO:0007669"/>
    <property type="project" value="InterPro"/>
</dbReference>
<keyword evidence="2" id="KW-0479">Metal-binding</keyword>
<feature type="domain" description="PPM-type phosphatase" evidence="7">
    <location>
        <begin position="59"/>
        <end position="367"/>
    </location>
</feature>
<dbReference type="EMBL" id="HBGS01033229">
    <property type="protein sequence ID" value="CAD9435371.1"/>
    <property type="molecule type" value="Transcribed_RNA"/>
</dbReference>
<comment type="subcellular location">
    <subcellularLocation>
        <location evidence="1">Membrane</location>
        <topology evidence="1">Peripheral membrane protein</topology>
    </subcellularLocation>
</comment>
<comment type="similarity">
    <text evidence="5">Belongs to the PP2C family.</text>
</comment>
<evidence type="ECO:0000256" key="1">
    <source>
        <dbReference type="ARBA" id="ARBA00004170"/>
    </source>
</evidence>
<keyword evidence="3 5" id="KW-0378">Hydrolase</keyword>
<dbReference type="PROSITE" id="PS51746">
    <property type="entry name" value="PPM_2"/>
    <property type="match status" value="1"/>
</dbReference>
<dbReference type="SUPFAM" id="SSF81606">
    <property type="entry name" value="PP2C-like"/>
    <property type="match status" value="1"/>
</dbReference>
<evidence type="ECO:0000313" key="8">
    <source>
        <dbReference type="EMBL" id="CAD9435371.1"/>
    </source>
</evidence>
<accession>A0A7S2CTS1</accession>
<dbReference type="PROSITE" id="PS01032">
    <property type="entry name" value="PPM_1"/>
    <property type="match status" value="1"/>
</dbReference>
<feature type="region of interest" description="Disordered" evidence="6">
    <location>
        <begin position="394"/>
        <end position="434"/>
    </location>
</feature>
<dbReference type="CDD" id="cd00143">
    <property type="entry name" value="PP2Cc"/>
    <property type="match status" value="1"/>
</dbReference>
<dbReference type="SMART" id="SM00332">
    <property type="entry name" value="PP2Cc"/>
    <property type="match status" value="1"/>
</dbReference>
<dbReference type="InterPro" id="IPR036457">
    <property type="entry name" value="PPM-type-like_dom_sf"/>
</dbReference>